<gene>
    <name evidence="1" type="ORF">TrLO_g8861</name>
</gene>
<dbReference type="InterPro" id="IPR004344">
    <property type="entry name" value="TTL/TTLL_fam"/>
</dbReference>
<dbReference type="GO" id="GO:0000932">
    <property type="term" value="C:P-body"/>
    <property type="evidence" value="ECO:0007669"/>
    <property type="project" value="TreeGrafter"/>
</dbReference>
<dbReference type="Proteomes" id="UP001165122">
    <property type="component" value="Unassembled WGS sequence"/>
</dbReference>
<dbReference type="EMBL" id="BRXW01000552">
    <property type="protein sequence ID" value="GMH65555.1"/>
    <property type="molecule type" value="Genomic_DNA"/>
</dbReference>
<dbReference type="Pfam" id="PF03133">
    <property type="entry name" value="TTL"/>
    <property type="match status" value="1"/>
</dbReference>
<dbReference type="PANTHER" id="PTHR47551:SF1">
    <property type="entry name" value="TUBULIN--TYROSINE LIGASE PBY1-RELATED"/>
    <property type="match status" value="1"/>
</dbReference>
<name>A0A9W7E554_9STRA</name>
<comment type="caution">
    <text evidence="1">The sequence shown here is derived from an EMBL/GenBank/DDBJ whole genome shotgun (WGS) entry which is preliminary data.</text>
</comment>
<dbReference type="AlphaFoldDB" id="A0A9W7E554"/>
<dbReference type="InterPro" id="IPR027746">
    <property type="entry name" value="TTL"/>
</dbReference>
<protein>
    <submittedName>
        <fullName evidence="1">Uncharacterized protein</fullName>
    </submittedName>
</protein>
<sequence length="471" mass="53955">MSSSSSISLRWTKKYNVFDAYTIKTSSYFLEPPLPSKTPSNPPPTSTYIYSSKPLPHPPTITDIFLDINEPYTLNLIHSILKSKACYNITLGAHEGDSPVVVDSSTFQFSEYERCNWSSLRIGKGRCSNFCVRKGLSRKAQMWNYSRRYCSKNGESILKNNIPKTIVIETWSVFESDDNSVVMGDGTRVDFTNLSIPDRLKIVCGDFLQMQEDFFKENKEVTWILKPSSINRGAGIEIFLVFEQLLEFLTSTPDVREWVVSVYIDDPLLLNNRKFHIRAYVLARGDLTCFFYKDVLCLCSGTDYGDDLDYFAHITNTCYQSLDEGFNEEECVLNLDDVERILISDYGFNELKAKKEVENIMKEMLELTGDLFKCYKGESNVYAPLSGCFEHYGFDFMIGKNSNPNSEFEYKTYLLEVNPGPDFKQSGRKGEGVVRGMLEESVDLCLGGGEWREDEGWRFEKVYEKEEGRGK</sequence>
<dbReference type="PANTHER" id="PTHR47551">
    <property type="entry name" value="TUBULIN--TYROSINE LIGASE PBY1-RELATED"/>
    <property type="match status" value="1"/>
</dbReference>
<dbReference type="OrthoDB" id="202825at2759"/>
<organism evidence="1 2">
    <name type="scientific">Triparma laevis f. longispina</name>
    <dbReference type="NCBI Taxonomy" id="1714387"/>
    <lineage>
        <taxon>Eukaryota</taxon>
        <taxon>Sar</taxon>
        <taxon>Stramenopiles</taxon>
        <taxon>Ochrophyta</taxon>
        <taxon>Bolidophyceae</taxon>
        <taxon>Parmales</taxon>
        <taxon>Triparmaceae</taxon>
        <taxon>Triparma</taxon>
    </lineage>
</organism>
<reference evidence="2" key="1">
    <citation type="journal article" date="2023" name="Commun. Biol.">
        <title>Genome analysis of Parmales, the sister group of diatoms, reveals the evolutionary specialization of diatoms from phago-mixotrophs to photoautotrophs.</title>
        <authorList>
            <person name="Ban H."/>
            <person name="Sato S."/>
            <person name="Yoshikawa S."/>
            <person name="Yamada K."/>
            <person name="Nakamura Y."/>
            <person name="Ichinomiya M."/>
            <person name="Sato N."/>
            <person name="Blanc-Mathieu R."/>
            <person name="Endo H."/>
            <person name="Kuwata A."/>
            <person name="Ogata H."/>
        </authorList>
    </citation>
    <scope>NUCLEOTIDE SEQUENCE [LARGE SCALE GENOMIC DNA]</scope>
    <source>
        <strain evidence="2">NIES 3700</strain>
    </source>
</reference>
<accession>A0A9W7E554</accession>
<keyword evidence="2" id="KW-1185">Reference proteome</keyword>
<dbReference type="Gene3D" id="3.30.470.20">
    <property type="entry name" value="ATP-grasp fold, B domain"/>
    <property type="match status" value="1"/>
</dbReference>
<evidence type="ECO:0000313" key="2">
    <source>
        <dbReference type="Proteomes" id="UP001165122"/>
    </source>
</evidence>
<evidence type="ECO:0000313" key="1">
    <source>
        <dbReference type="EMBL" id="GMH65555.1"/>
    </source>
</evidence>
<dbReference type="PROSITE" id="PS51221">
    <property type="entry name" value="TTL"/>
    <property type="match status" value="1"/>
</dbReference>
<proteinExistence type="predicted"/>
<dbReference type="SUPFAM" id="SSF56059">
    <property type="entry name" value="Glutathione synthetase ATP-binding domain-like"/>
    <property type="match status" value="1"/>
</dbReference>